<comment type="caution">
    <text evidence="2">The sequence shown here is derived from an EMBL/GenBank/DDBJ whole genome shotgun (WGS) entry which is preliminary data.</text>
</comment>
<dbReference type="InterPro" id="IPR011969">
    <property type="entry name" value="Clan_AA_Asp_peptidase_C"/>
</dbReference>
<dbReference type="Pfam" id="PF13975">
    <property type="entry name" value="gag-asp_proteas"/>
    <property type="match status" value="1"/>
</dbReference>
<sequence length="216" mass="23010">MSKRILTLSLLAGISYSLFCSAEPQVSVVGLFSGKAVVNIDGKRYILKQGKTGPKGIKLISANASEAVLEINGKTRTFGLSRDYSSQYSAPKKVTVTLNRSSDGHYYAYGAINGVPTKFLVDTGATSVAMNSIVAKAAGVNYIADGTPINTATASDIVKTFKVKLQSVSIGGIKVNNVEAGVHEGRMPDITLLGMSFLRHVKMIEEGNVLTLEQKY</sequence>
<dbReference type="Gene3D" id="2.40.70.10">
    <property type="entry name" value="Acid Proteases"/>
    <property type="match status" value="1"/>
</dbReference>
<dbReference type="EMBL" id="JACCKB010000031">
    <property type="protein sequence ID" value="NYZ67874.1"/>
    <property type="molecule type" value="Genomic_DNA"/>
</dbReference>
<protein>
    <submittedName>
        <fullName evidence="2">TIGR02281 family clan AA aspartic protease</fullName>
        <ecNumber evidence="2">3.4.23.-</ecNumber>
    </submittedName>
</protein>
<keyword evidence="2" id="KW-0378">Hydrolase</keyword>
<organism evidence="2 3">
    <name type="scientific">Spartinivicinus marinus</name>
    <dbReference type="NCBI Taxonomy" id="2994442"/>
    <lineage>
        <taxon>Bacteria</taxon>
        <taxon>Pseudomonadati</taxon>
        <taxon>Pseudomonadota</taxon>
        <taxon>Gammaproteobacteria</taxon>
        <taxon>Oceanospirillales</taxon>
        <taxon>Zooshikellaceae</taxon>
        <taxon>Spartinivicinus</taxon>
    </lineage>
</organism>
<dbReference type="CDD" id="cd05483">
    <property type="entry name" value="retropepsin_like_bacteria"/>
    <property type="match status" value="1"/>
</dbReference>
<accession>A0A853ICS9</accession>
<dbReference type="EC" id="3.4.23.-" evidence="2"/>
<dbReference type="RefSeq" id="WP_180569894.1">
    <property type="nucleotide sequence ID" value="NZ_JACCKB010000031.1"/>
</dbReference>
<feature type="signal peptide" evidence="1">
    <location>
        <begin position="1"/>
        <end position="22"/>
    </location>
</feature>
<keyword evidence="1" id="KW-0732">Signal</keyword>
<keyword evidence="2" id="KW-0645">Protease</keyword>
<evidence type="ECO:0000256" key="1">
    <source>
        <dbReference type="SAM" id="SignalP"/>
    </source>
</evidence>
<dbReference type="InterPro" id="IPR034122">
    <property type="entry name" value="Retropepsin-like_bacterial"/>
</dbReference>
<proteinExistence type="predicted"/>
<dbReference type="GO" id="GO:0006508">
    <property type="term" value="P:proteolysis"/>
    <property type="evidence" value="ECO:0007669"/>
    <property type="project" value="UniProtKB-KW"/>
</dbReference>
<gene>
    <name evidence="2" type="ORF">H0A36_17810</name>
</gene>
<evidence type="ECO:0000313" key="3">
    <source>
        <dbReference type="Proteomes" id="UP000569732"/>
    </source>
</evidence>
<dbReference type="GO" id="GO:0008233">
    <property type="term" value="F:peptidase activity"/>
    <property type="evidence" value="ECO:0007669"/>
    <property type="project" value="UniProtKB-KW"/>
</dbReference>
<keyword evidence="3" id="KW-1185">Reference proteome</keyword>
<name>A0A853ICS9_9GAMM</name>
<dbReference type="InterPro" id="IPR021109">
    <property type="entry name" value="Peptidase_aspartic_dom_sf"/>
</dbReference>
<dbReference type="SUPFAM" id="SSF50630">
    <property type="entry name" value="Acid proteases"/>
    <property type="match status" value="1"/>
</dbReference>
<reference evidence="2 3" key="1">
    <citation type="submission" date="2020-07" db="EMBL/GenBank/DDBJ databases">
        <title>Endozoicomonas sp. nov., isolated from sediment.</title>
        <authorList>
            <person name="Gu T."/>
        </authorList>
    </citation>
    <scope>NUCLEOTIDE SEQUENCE [LARGE SCALE GENOMIC DNA]</scope>
    <source>
        <strain evidence="2 3">SM1973</strain>
    </source>
</reference>
<feature type="chain" id="PRO_5032400487" evidence="1">
    <location>
        <begin position="23"/>
        <end position="216"/>
    </location>
</feature>
<evidence type="ECO:0000313" key="2">
    <source>
        <dbReference type="EMBL" id="NYZ67874.1"/>
    </source>
</evidence>
<dbReference type="AlphaFoldDB" id="A0A853ICS9"/>
<dbReference type="NCBIfam" id="TIGR02281">
    <property type="entry name" value="clan_AA_DTGA"/>
    <property type="match status" value="1"/>
</dbReference>
<dbReference type="Proteomes" id="UP000569732">
    <property type="component" value="Unassembled WGS sequence"/>
</dbReference>